<dbReference type="InterPro" id="IPR014216">
    <property type="entry name" value="ABC_transptr_CydD"/>
</dbReference>
<feature type="transmembrane region" description="Helical" evidence="7">
    <location>
        <begin position="150"/>
        <end position="170"/>
    </location>
</feature>
<dbReference type="GO" id="GO:0016887">
    <property type="term" value="F:ATP hydrolysis activity"/>
    <property type="evidence" value="ECO:0007669"/>
    <property type="project" value="InterPro"/>
</dbReference>
<dbReference type="GO" id="GO:0140359">
    <property type="term" value="F:ABC-type transporter activity"/>
    <property type="evidence" value="ECO:0007669"/>
    <property type="project" value="InterPro"/>
</dbReference>
<evidence type="ECO:0000256" key="5">
    <source>
        <dbReference type="ARBA" id="ARBA00022989"/>
    </source>
</evidence>
<dbReference type="GO" id="GO:0042883">
    <property type="term" value="P:cysteine transport"/>
    <property type="evidence" value="ECO:0007669"/>
    <property type="project" value="InterPro"/>
</dbReference>
<dbReference type="SUPFAM" id="SSF52540">
    <property type="entry name" value="P-loop containing nucleoside triphosphate hydrolases"/>
    <property type="match status" value="1"/>
</dbReference>
<proteinExistence type="predicted"/>
<evidence type="ECO:0000256" key="4">
    <source>
        <dbReference type="ARBA" id="ARBA00022840"/>
    </source>
</evidence>
<dbReference type="CDD" id="cd18584">
    <property type="entry name" value="ABC_6TM_AarD_CydD"/>
    <property type="match status" value="1"/>
</dbReference>
<dbReference type="AlphaFoldDB" id="A0A6I4P5H5"/>
<dbReference type="GO" id="GO:0005886">
    <property type="term" value="C:plasma membrane"/>
    <property type="evidence" value="ECO:0007669"/>
    <property type="project" value="UniProtKB-SubCell"/>
</dbReference>
<keyword evidence="2 7" id="KW-0812">Transmembrane</keyword>
<dbReference type="Proteomes" id="UP000438182">
    <property type="component" value="Unassembled WGS sequence"/>
</dbReference>
<keyword evidence="3" id="KW-0547">Nucleotide-binding</keyword>
<dbReference type="InterPro" id="IPR039421">
    <property type="entry name" value="Type_1_exporter"/>
</dbReference>
<dbReference type="NCBIfam" id="TIGR02857">
    <property type="entry name" value="CydD"/>
    <property type="match status" value="1"/>
</dbReference>
<sequence>MKPLDPRLVRRSRAARGFLLIGAALALVQALATIALAFSIAVLVAGFVGEVRVLPPGGILAPVPEWAGAVDVVGAAWMLAAAAVVRAGAGWAWEVAGRAGASRVKAELRQDLLAALADRAPGALEARTSGRLAALLGNGLDALDDYFGRFLPQLLLTVIATPLLVLAALLTDPLTALILVIVLPIIPIFMVLIGLATRVVQQQQWDELGKLSQAFLEVVGGLATLKLFGRANRQLGRIRGATDDYRSRTMKVLRVTFLSGFALELAASLSVAITAVTVGFRLVDGELALVVGLFVLVLAPEVFLPIRNVGAAFHASSEGVTASTEAFDLLDAAGAEDDASRRGAGEAKGAPRTGAGVEGVLSVLRGGEAVVVDVPIRAARGEITVLSGPSGAGKSSVFAALLGFAAFSGEVRLDGAPLGRADVAWAGQRPELLGGTVAENVRLGDDGADPALLQRALALGGVDVDPERLLGPGGAGLSGGQAQRVATARAIHRLLARDAGLLLLDEPSSALDADREAHLAAALRELADEGRCVLVATHRPALVAAADRVLELRPLAAAGGGR</sequence>
<comment type="subcellular location">
    <subcellularLocation>
        <location evidence="1">Cell membrane</location>
        <topology evidence="1">Multi-pass membrane protein</topology>
    </subcellularLocation>
</comment>
<feature type="transmembrane region" description="Helical" evidence="7">
    <location>
        <begin position="287"/>
        <end position="306"/>
    </location>
</feature>
<evidence type="ECO:0000259" key="8">
    <source>
        <dbReference type="PROSITE" id="PS50893"/>
    </source>
</evidence>
<dbReference type="InterPro" id="IPR027417">
    <property type="entry name" value="P-loop_NTPase"/>
</dbReference>
<evidence type="ECO:0000256" key="7">
    <source>
        <dbReference type="SAM" id="Phobius"/>
    </source>
</evidence>
<feature type="transmembrane region" description="Helical" evidence="7">
    <location>
        <begin position="177"/>
        <end position="199"/>
    </location>
</feature>
<evidence type="ECO:0000256" key="3">
    <source>
        <dbReference type="ARBA" id="ARBA00022741"/>
    </source>
</evidence>
<reference evidence="10 11" key="1">
    <citation type="submission" date="2019-12" db="EMBL/GenBank/DDBJ databases">
        <authorList>
            <person name="Kim Y.S."/>
        </authorList>
    </citation>
    <scope>NUCLEOTIDE SEQUENCE [LARGE SCALE GENOMIC DNA]</scope>
    <source>
        <strain evidence="10 11">MMS17-SY077</strain>
    </source>
</reference>
<evidence type="ECO:0000259" key="9">
    <source>
        <dbReference type="PROSITE" id="PS50929"/>
    </source>
</evidence>
<dbReference type="RefSeq" id="WP_160424238.1">
    <property type="nucleotide sequence ID" value="NZ_WSTA01000033.1"/>
</dbReference>
<dbReference type="SUPFAM" id="SSF90123">
    <property type="entry name" value="ABC transporter transmembrane region"/>
    <property type="match status" value="1"/>
</dbReference>
<dbReference type="InterPro" id="IPR011527">
    <property type="entry name" value="ABC1_TM_dom"/>
</dbReference>
<dbReference type="PROSITE" id="PS50893">
    <property type="entry name" value="ABC_TRANSPORTER_2"/>
    <property type="match status" value="1"/>
</dbReference>
<dbReference type="InterPro" id="IPR036640">
    <property type="entry name" value="ABC1_TM_sf"/>
</dbReference>
<comment type="caution">
    <text evidence="10">The sequence shown here is derived from an EMBL/GenBank/DDBJ whole genome shotgun (WGS) entry which is preliminary data.</text>
</comment>
<keyword evidence="6 7" id="KW-0472">Membrane</keyword>
<evidence type="ECO:0000256" key="6">
    <source>
        <dbReference type="ARBA" id="ARBA00023136"/>
    </source>
</evidence>
<feature type="domain" description="ABC transporter" evidence="8">
    <location>
        <begin position="355"/>
        <end position="562"/>
    </location>
</feature>
<dbReference type="GO" id="GO:0005524">
    <property type="term" value="F:ATP binding"/>
    <property type="evidence" value="ECO:0007669"/>
    <property type="project" value="UniProtKB-KW"/>
</dbReference>
<dbReference type="PROSITE" id="PS50929">
    <property type="entry name" value="ABC_TM1F"/>
    <property type="match status" value="1"/>
</dbReference>
<evidence type="ECO:0000256" key="2">
    <source>
        <dbReference type="ARBA" id="ARBA00022692"/>
    </source>
</evidence>
<keyword evidence="5 7" id="KW-1133">Transmembrane helix</keyword>
<dbReference type="Gene3D" id="3.40.50.300">
    <property type="entry name" value="P-loop containing nucleotide triphosphate hydrolases"/>
    <property type="match status" value="1"/>
</dbReference>
<dbReference type="PANTHER" id="PTHR24221">
    <property type="entry name" value="ATP-BINDING CASSETTE SUB-FAMILY B"/>
    <property type="match status" value="1"/>
</dbReference>
<accession>A0A6I4P5H5</accession>
<dbReference type="Gene3D" id="1.20.1560.10">
    <property type="entry name" value="ABC transporter type 1, transmembrane domain"/>
    <property type="match status" value="1"/>
</dbReference>
<dbReference type="Pfam" id="PF00664">
    <property type="entry name" value="ABC_membrane"/>
    <property type="match status" value="1"/>
</dbReference>
<feature type="transmembrane region" description="Helical" evidence="7">
    <location>
        <begin position="20"/>
        <end position="48"/>
    </location>
</feature>
<feature type="transmembrane region" description="Helical" evidence="7">
    <location>
        <begin position="255"/>
        <end position="281"/>
    </location>
</feature>
<dbReference type="InterPro" id="IPR003593">
    <property type="entry name" value="AAA+_ATPase"/>
</dbReference>
<dbReference type="SMART" id="SM00382">
    <property type="entry name" value="AAA"/>
    <property type="match status" value="1"/>
</dbReference>
<dbReference type="EMBL" id="WSTA01000033">
    <property type="protein sequence ID" value="MWB98684.1"/>
    <property type="molecule type" value="Genomic_DNA"/>
</dbReference>
<dbReference type="Pfam" id="PF00005">
    <property type="entry name" value="ABC_tran"/>
    <property type="match status" value="1"/>
</dbReference>
<evidence type="ECO:0000313" key="11">
    <source>
        <dbReference type="Proteomes" id="UP000438182"/>
    </source>
</evidence>
<feature type="domain" description="ABC transmembrane type-1" evidence="9">
    <location>
        <begin position="20"/>
        <end position="318"/>
    </location>
</feature>
<keyword evidence="4" id="KW-0067">ATP-binding</keyword>
<dbReference type="InterPro" id="IPR003439">
    <property type="entry name" value="ABC_transporter-like_ATP-bd"/>
</dbReference>
<evidence type="ECO:0000256" key="1">
    <source>
        <dbReference type="ARBA" id="ARBA00004651"/>
    </source>
</evidence>
<gene>
    <name evidence="10" type="primary">cydD</name>
    <name evidence="10" type="ORF">GB864_09000</name>
</gene>
<dbReference type="PANTHER" id="PTHR24221:SF590">
    <property type="entry name" value="COMPONENT LINKED WITH THE ASSEMBLY OF CYTOCHROME' TRANSPORT TRANSMEMBRANE ATP-BINDING PROTEIN ABC TRANSPORTER CYDD-RELATED"/>
    <property type="match status" value="1"/>
</dbReference>
<protein>
    <submittedName>
        <fullName evidence="10">Thiol reductant ABC exporter subunit CydD</fullName>
    </submittedName>
</protein>
<organism evidence="10 11">
    <name type="scientific">Agromyces seonyuensis</name>
    <dbReference type="NCBI Taxonomy" id="2662446"/>
    <lineage>
        <taxon>Bacteria</taxon>
        <taxon>Bacillati</taxon>
        <taxon>Actinomycetota</taxon>
        <taxon>Actinomycetes</taxon>
        <taxon>Micrococcales</taxon>
        <taxon>Microbacteriaceae</taxon>
        <taxon>Agromyces</taxon>
    </lineage>
</organism>
<evidence type="ECO:0000313" key="10">
    <source>
        <dbReference type="EMBL" id="MWB98684.1"/>
    </source>
</evidence>
<keyword evidence="11" id="KW-1185">Reference proteome</keyword>
<name>A0A6I4P5H5_9MICO</name>